<evidence type="ECO:0000313" key="3">
    <source>
        <dbReference type="Proteomes" id="UP000509322"/>
    </source>
</evidence>
<dbReference type="EMBL" id="CP058689">
    <property type="protein sequence ID" value="QLH13848.1"/>
    <property type="molecule type" value="Genomic_DNA"/>
</dbReference>
<sequence>MLRKSGTSFAETLNGTPSGDGLSKMAGQDRLFGFGGNDRPEGRRGNDVLTGGAAANVFEFGRGITTDFQNGMDRLDFDEFSRAQVQAVINSARQAGDDLVLRLSADTIVTIQDVQKAQLDLGDFAF</sequence>
<dbReference type="RefSeq" id="WP_024845837.1">
    <property type="nucleotide sequence ID" value="NZ_CP038206.1"/>
</dbReference>
<accession>A0A7H9BSZ9</accession>
<reference evidence="2 3" key="1">
    <citation type="submission" date="2020-07" db="EMBL/GenBank/DDBJ databases">
        <title>The complete genome of Paracoccus pantotrophus ACCC 10489.</title>
        <authorList>
            <person name="Si Y."/>
        </authorList>
    </citation>
    <scope>NUCLEOTIDE SEQUENCE [LARGE SCALE GENOMIC DNA]</scope>
    <source>
        <strain evidence="2 3">ACCC10489</strain>
    </source>
</reference>
<feature type="region of interest" description="Disordered" evidence="1">
    <location>
        <begin position="1"/>
        <end position="46"/>
    </location>
</feature>
<dbReference type="GO" id="GO:0005509">
    <property type="term" value="F:calcium ion binding"/>
    <property type="evidence" value="ECO:0007669"/>
    <property type="project" value="InterPro"/>
</dbReference>
<dbReference type="SUPFAM" id="SSF51120">
    <property type="entry name" value="beta-Roll"/>
    <property type="match status" value="1"/>
</dbReference>
<proteinExistence type="predicted"/>
<name>A0A7H9BSZ9_PARPN</name>
<organism evidence="2 3">
    <name type="scientific">Paracoccus pantotrophus</name>
    <name type="common">Thiosphaera pantotropha</name>
    <dbReference type="NCBI Taxonomy" id="82367"/>
    <lineage>
        <taxon>Bacteria</taxon>
        <taxon>Pseudomonadati</taxon>
        <taxon>Pseudomonadota</taxon>
        <taxon>Alphaproteobacteria</taxon>
        <taxon>Rhodobacterales</taxon>
        <taxon>Paracoccaceae</taxon>
        <taxon>Paracoccus</taxon>
    </lineage>
</organism>
<protein>
    <submittedName>
        <fullName evidence="2">Uncharacterized protein</fullName>
    </submittedName>
</protein>
<feature type="compositionally biased region" description="Polar residues" evidence="1">
    <location>
        <begin position="1"/>
        <end position="17"/>
    </location>
</feature>
<evidence type="ECO:0000256" key="1">
    <source>
        <dbReference type="SAM" id="MobiDB-lite"/>
    </source>
</evidence>
<gene>
    <name evidence="2" type="ORF">HYQ43_06215</name>
</gene>
<evidence type="ECO:0000313" key="2">
    <source>
        <dbReference type="EMBL" id="QLH13848.1"/>
    </source>
</evidence>
<dbReference type="Gene3D" id="2.150.10.10">
    <property type="entry name" value="Serralysin-like metalloprotease, C-terminal"/>
    <property type="match status" value="1"/>
</dbReference>
<dbReference type="Proteomes" id="UP000509322">
    <property type="component" value="Chromosome 1"/>
</dbReference>
<dbReference type="InterPro" id="IPR011049">
    <property type="entry name" value="Serralysin-like_metalloprot_C"/>
</dbReference>
<dbReference type="InterPro" id="IPR001343">
    <property type="entry name" value="Hemolysn_Ca-bd"/>
</dbReference>
<dbReference type="Pfam" id="PF00353">
    <property type="entry name" value="HemolysinCabind"/>
    <property type="match status" value="1"/>
</dbReference>
<dbReference type="AlphaFoldDB" id="A0A7H9BSZ9"/>